<dbReference type="SUPFAM" id="SSF55874">
    <property type="entry name" value="ATPase domain of HSP90 chaperone/DNA topoisomerase II/histidine kinase"/>
    <property type="match status" value="1"/>
</dbReference>
<keyword evidence="6" id="KW-0547">Nucleotide-binding</keyword>
<dbReference type="PANTHER" id="PTHR43047:SF72">
    <property type="entry name" value="OSMOSENSING HISTIDINE PROTEIN KINASE SLN1"/>
    <property type="match status" value="1"/>
</dbReference>
<keyword evidence="13" id="KW-0812">Transmembrane</keyword>
<dbReference type="CDD" id="cd00130">
    <property type="entry name" value="PAS"/>
    <property type="match status" value="1"/>
</dbReference>
<dbReference type="InterPro" id="IPR005467">
    <property type="entry name" value="His_kinase_dom"/>
</dbReference>
<dbReference type="FunFam" id="1.10.287.130:FF:000038">
    <property type="entry name" value="Sensory transduction histidine kinase"/>
    <property type="match status" value="1"/>
</dbReference>
<dbReference type="PANTHER" id="PTHR43047">
    <property type="entry name" value="TWO-COMPONENT HISTIDINE PROTEIN KINASE"/>
    <property type="match status" value="1"/>
</dbReference>
<name>A0A1T2L5T7_9GAMM</name>
<evidence type="ECO:0000313" key="18">
    <source>
        <dbReference type="EMBL" id="OOZ40431.1"/>
    </source>
</evidence>
<dbReference type="InterPro" id="IPR001789">
    <property type="entry name" value="Sig_transdc_resp-reg_receiver"/>
</dbReference>
<sequence length="823" mass="90776">MALFSAFPLAAAEENPTSQRLIAAVPESFPPYYKLDREGRPTGFAIDVMDAVAAEADLQIEYRVMPTWKEVFAAAKVGGVDLIPNVGATESRRSFLDFTASVETFPISIFIRSESKASIQTVDDLIERSVGVVKSNVGAKIVAKRDDLNATQYESFEQALFALLSGQLDALIYPGPVGWKLATEAKQERALATTAAPLTEIKRVIGVRKGEAQLLTTLNEVVSAFVTSAEYRTIYHRWFAAPPPFWTKELLLWVFAAIFITTLLLFGVWRHRTLVAIKNDLSREVQQRTHALEERVEAHQRAEASLAESEARARSIIENSADGIVTIDPRGLIQIINPAACAMFGYREAQVVGQNVNMLLPKDERAAHDDYVHNSDLHEPRIINKARDLFGQHSDGRQFPMELNVSGIDIAGGRMYVGIMRDITERKHAEDQLRSAKFEAESANEAKSSFLSSMSHELRTPLNAILGFSQLLESDPESPLNEDQLESLTYISKAGEHLLELINQILDLAKIESGTLSLSIENISANDAIESCRVMANTLAKKSGVTFEDRTAGIDLPPLHADRTRITQVLLNFLSNAIKYNREGGSVVLESEVIPEHYLRILVTDTGHGIPKDLLDNLFQPFHRLNAEGGEIEGTGIGLSITKQLVQMMGGNLGFETAEGKGSTFWFELPLAVDEELASESTLVGAHKEINYQIAANVDHEYTVLYVEDNPANLRLIERLMKKVEHVGLVSASNAEDGLELARSLLPNLILMDVNLPGMSGIEALHELRRDALTEKIPVIAISAAALPGNIEKGLNEGFDEYLTKPIDVNEVLRVISQVIDKE</sequence>
<dbReference type="Gene3D" id="3.30.450.20">
    <property type="entry name" value="PAS domain"/>
    <property type="match status" value="1"/>
</dbReference>
<dbReference type="SUPFAM" id="SSF52172">
    <property type="entry name" value="CheY-like"/>
    <property type="match status" value="1"/>
</dbReference>
<dbReference type="EMBL" id="MPRL01000025">
    <property type="protein sequence ID" value="OOZ40431.1"/>
    <property type="molecule type" value="Genomic_DNA"/>
</dbReference>
<evidence type="ECO:0000256" key="8">
    <source>
        <dbReference type="ARBA" id="ARBA00022840"/>
    </source>
</evidence>
<dbReference type="InterPro" id="IPR003594">
    <property type="entry name" value="HATPase_dom"/>
</dbReference>
<dbReference type="Gene3D" id="1.10.287.130">
    <property type="match status" value="1"/>
</dbReference>
<feature type="domain" description="Response regulatory" evidence="15">
    <location>
        <begin position="703"/>
        <end position="820"/>
    </location>
</feature>
<dbReference type="CDD" id="cd13704">
    <property type="entry name" value="PBP2_HisK"/>
    <property type="match status" value="1"/>
</dbReference>
<dbReference type="Gene3D" id="3.40.50.2300">
    <property type="match status" value="1"/>
</dbReference>
<keyword evidence="10 13" id="KW-0472">Membrane</keyword>
<dbReference type="PROSITE" id="PS50112">
    <property type="entry name" value="PAS"/>
    <property type="match status" value="1"/>
</dbReference>
<evidence type="ECO:0000313" key="19">
    <source>
        <dbReference type="Proteomes" id="UP000191110"/>
    </source>
</evidence>
<feature type="coiled-coil region" evidence="12">
    <location>
        <begin position="282"/>
        <end position="319"/>
    </location>
</feature>
<keyword evidence="8" id="KW-0067">ATP-binding</keyword>
<dbReference type="InterPro" id="IPR001638">
    <property type="entry name" value="Solute-binding_3/MltF_N"/>
</dbReference>
<dbReference type="InterPro" id="IPR036890">
    <property type="entry name" value="HATPase_C_sf"/>
</dbReference>
<dbReference type="Pfam" id="PF00497">
    <property type="entry name" value="SBP_bac_3"/>
    <property type="match status" value="1"/>
</dbReference>
<evidence type="ECO:0000256" key="12">
    <source>
        <dbReference type="SAM" id="Coils"/>
    </source>
</evidence>
<keyword evidence="9" id="KW-0902">Two-component regulatory system</keyword>
<dbReference type="InterPro" id="IPR000014">
    <property type="entry name" value="PAS"/>
</dbReference>
<feature type="domain" description="Histidine kinase" evidence="14">
    <location>
        <begin position="453"/>
        <end position="673"/>
    </location>
</feature>
<keyword evidence="19" id="KW-1185">Reference proteome</keyword>
<keyword evidence="5" id="KW-0808">Transferase</keyword>
<evidence type="ECO:0000256" key="2">
    <source>
        <dbReference type="ARBA" id="ARBA00004370"/>
    </source>
</evidence>
<dbReference type="InterPro" id="IPR003661">
    <property type="entry name" value="HisK_dim/P_dom"/>
</dbReference>
<dbReference type="SUPFAM" id="SSF47384">
    <property type="entry name" value="Homodimeric domain of signal transducing histidine kinase"/>
    <property type="match status" value="1"/>
</dbReference>
<feature type="modified residue" description="4-aspartylphosphate" evidence="11">
    <location>
        <position position="753"/>
    </location>
</feature>
<comment type="subcellular location">
    <subcellularLocation>
        <location evidence="2">Membrane</location>
    </subcellularLocation>
</comment>
<dbReference type="Pfam" id="PF00512">
    <property type="entry name" value="HisKA"/>
    <property type="match status" value="1"/>
</dbReference>
<dbReference type="GO" id="GO:0000155">
    <property type="term" value="F:phosphorelay sensor kinase activity"/>
    <property type="evidence" value="ECO:0007669"/>
    <property type="project" value="InterPro"/>
</dbReference>
<dbReference type="Gene3D" id="3.40.190.10">
    <property type="entry name" value="Periplasmic binding protein-like II"/>
    <property type="match status" value="2"/>
</dbReference>
<dbReference type="GO" id="GO:0009927">
    <property type="term" value="F:histidine phosphotransfer kinase activity"/>
    <property type="evidence" value="ECO:0007669"/>
    <property type="project" value="TreeGrafter"/>
</dbReference>
<dbReference type="SMART" id="SM00062">
    <property type="entry name" value="PBPb"/>
    <property type="match status" value="1"/>
</dbReference>
<dbReference type="InterPro" id="IPR000700">
    <property type="entry name" value="PAS-assoc_C"/>
</dbReference>
<dbReference type="PRINTS" id="PR00344">
    <property type="entry name" value="BCTRLSENSOR"/>
</dbReference>
<proteinExistence type="predicted"/>
<dbReference type="EC" id="2.7.13.3" evidence="3"/>
<dbReference type="PROSITE" id="PS50110">
    <property type="entry name" value="RESPONSE_REGULATORY"/>
    <property type="match status" value="1"/>
</dbReference>
<dbReference type="Proteomes" id="UP000191110">
    <property type="component" value="Unassembled WGS sequence"/>
</dbReference>
<dbReference type="GO" id="GO:0005524">
    <property type="term" value="F:ATP binding"/>
    <property type="evidence" value="ECO:0007669"/>
    <property type="project" value="UniProtKB-KW"/>
</dbReference>
<dbReference type="InterPro" id="IPR013767">
    <property type="entry name" value="PAS_fold"/>
</dbReference>
<accession>A0A1T2L5T7</accession>
<feature type="domain" description="PAS" evidence="16">
    <location>
        <begin position="309"/>
        <end position="363"/>
    </location>
</feature>
<evidence type="ECO:0000256" key="9">
    <source>
        <dbReference type="ARBA" id="ARBA00023012"/>
    </source>
</evidence>
<feature type="transmembrane region" description="Helical" evidence="13">
    <location>
        <begin position="250"/>
        <end position="269"/>
    </location>
</feature>
<evidence type="ECO:0000259" key="17">
    <source>
        <dbReference type="PROSITE" id="PS50113"/>
    </source>
</evidence>
<keyword evidence="12" id="KW-0175">Coiled coil</keyword>
<dbReference type="Pfam" id="PF00989">
    <property type="entry name" value="PAS"/>
    <property type="match status" value="1"/>
</dbReference>
<keyword evidence="4 11" id="KW-0597">Phosphoprotein</keyword>
<dbReference type="CDD" id="cd00082">
    <property type="entry name" value="HisKA"/>
    <property type="match status" value="1"/>
</dbReference>
<protein>
    <recommendedName>
        <fullName evidence="3">histidine kinase</fullName>
        <ecNumber evidence="3">2.7.13.3</ecNumber>
    </recommendedName>
</protein>
<dbReference type="Pfam" id="PF02518">
    <property type="entry name" value="HATPase_c"/>
    <property type="match status" value="1"/>
</dbReference>
<evidence type="ECO:0000259" key="16">
    <source>
        <dbReference type="PROSITE" id="PS50112"/>
    </source>
</evidence>
<dbReference type="GO" id="GO:0006355">
    <property type="term" value="P:regulation of DNA-templated transcription"/>
    <property type="evidence" value="ECO:0007669"/>
    <property type="project" value="InterPro"/>
</dbReference>
<dbReference type="SMART" id="SM00387">
    <property type="entry name" value="HATPase_c"/>
    <property type="match status" value="1"/>
</dbReference>
<dbReference type="Pfam" id="PF00072">
    <property type="entry name" value="Response_reg"/>
    <property type="match status" value="1"/>
</dbReference>
<keyword evidence="7" id="KW-0418">Kinase</keyword>
<comment type="catalytic activity">
    <reaction evidence="1">
        <text>ATP + protein L-histidine = ADP + protein N-phospho-L-histidine.</text>
        <dbReference type="EC" id="2.7.13.3"/>
    </reaction>
</comment>
<organism evidence="18 19">
    <name type="scientific">Solemya pervernicosa gill symbiont</name>
    <dbReference type="NCBI Taxonomy" id="642797"/>
    <lineage>
        <taxon>Bacteria</taxon>
        <taxon>Pseudomonadati</taxon>
        <taxon>Pseudomonadota</taxon>
        <taxon>Gammaproteobacteria</taxon>
        <taxon>sulfur-oxidizing symbionts</taxon>
    </lineage>
</organism>
<dbReference type="PROSITE" id="PS50113">
    <property type="entry name" value="PAC"/>
    <property type="match status" value="1"/>
</dbReference>
<evidence type="ECO:0000256" key="3">
    <source>
        <dbReference type="ARBA" id="ARBA00012438"/>
    </source>
</evidence>
<evidence type="ECO:0000256" key="5">
    <source>
        <dbReference type="ARBA" id="ARBA00022679"/>
    </source>
</evidence>
<dbReference type="SMART" id="SM00388">
    <property type="entry name" value="HisKA"/>
    <property type="match status" value="1"/>
</dbReference>
<evidence type="ECO:0000259" key="15">
    <source>
        <dbReference type="PROSITE" id="PS50110"/>
    </source>
</evidence>
<evidence type="ECO:0000256" key="7">
    <source>
        <dbReference type="ARBA" id="ARBA00022777"/>
    </source>
</evidence>
<comment type="caution">
    <text evidence="18">The sequence shown here is derived from an EMBL/GenBank/DDBJ whole genome shotgun (WGS) entry which is preliminary data.</text>
</comment>
<evidence type="ECO:0000259" key="14">
    <source>
        <dbReference type="PROSITE" id="PS50109"/>
    </source>
</evidence>
<evidence type="ECO:0000256" key="6">
    <source>
        <dbReference type="ARBA" id="ARBA00022741"/>
    </source>
</evidence>
<feature type="domain" description="PAC" evidence="17">
    <location>
        <begin position="376"/>
        <end position="435"/>
    </location>
</feature>
<dbReference type="NCBIfam" id="TIGR00229">
    <property type="entry name" value="sensory_box"/>
    <property type="match status" value="1"/>
</dbReference>
<gene>
    <name evidence="18" type="ORF">BOW53_07595</name>
</gene>
<evidence type="ECO:0000256" key="13">
    <source>
        <dbReference type="SAM" id="Phobius"/>
    </source>
</evidence>
<dbReference type="Gene3D" id="3.30.565.10">
    <property type="entry name" value="Histidine kinase-like ATPase, C-terminal domain"/>
    <property type="match status" value="1"/>
</dbReference>
<dbReference type="AlphaFoldDB" id="A0A1T2L5T7"/>
<evidence type="ECO:0000256" key="11">
    <source>
        <dbReference type="PROSITE-ProRule" id="PRU00169"/>
    </source>
</evidence>
<dbReference type="InterPro" id="IPR011006">
    <property type="entry name" value="CheY-like_superfamily"/>
</dbReference>
<dbReference type="SUPFAM" id="SSF53850">
    <property type="entry name" value="Periplasmic binding protein-like II"/>
    <property type="match status" value="1"/>
</dbReference>
<dbReference type="PROSITE" id="PS50109">
    <property type="entry name" value="HIS_KIN"/>
    <property type="match status" value="1"/>
</dbReference>
<dbReference type="InterPro" id="IPR004358">
    <property type="entry name" value="Sig_transdc_His_kin-like_C"/>
</dbReference>
<dbReference type="SMART" id="SM00091">
    <property type="entry name" value="PAS"/>
    <property type="match status" value="1"/>
</dbReference>
<keyword evidence="13" id="KW-1133">Transmembrane helix</keyword>
<evidence type="ECO:0000256" key="1">
    <source>
        <dbReference type="ARBA" id="ARBA00000085"/>
    </source>
</evidence>
<reference evidence="18 19" key="1">
    <citation type="submission" date="2016-11" db="EMBL/GenBank/DDBJ databases">
        <title>Mixed transmission modes and dynamic genome evolution in an obligate animal-bacterial symbiosis.</title>
        <authorList>
            <person name="Russell S.L."/>
            <person name="Corbett-Detig R.B."/>
            <person name="Cavanaugh C.M."/>
        </authorList>
    </citation>
    <scope>NUCLEOTIDE SEQUENCE [LARGE SCALE GENOMIC DNA]</scope>
    <source>
        <strain evidence="18">Sveles-Q1</strain>
    </source>
</reference>
<dbReference type="InterPro" id="IPR036097">
    <property type="entry name" value="HisK_dim/P_sf"/>
</dbReference>
<dbReference type="SMART" id="SM00448">
    <property type="entry name" value="REC"/>
    <property type="match status" value="1"/>
</dbReference>
<dbReference type="SUPFAM" id="SSF55785">
    <property type="entry name" value="PYP-like sensor domain (PAS domain)"/>
    <property type="match status" value="1"/>
</dbReference>
<dbReference type="GO" id="GO:0005886">
    <property type="term" value="C:plasma membrane"/>
    <property type="evidence" value="ECO:0007669"/>
    <property type="project" value="TreeGrafter"/>
</dbReference>
<dbReference type="InterPro" id="IPR035965">
    <property type="entry name" value="PAS-like_dom_sf"/>
</dbReference>
<evidence type="ECO:0000256" key="4">
    <source>
        <dbReference type="ARBA" id="ARBA00022553"/>
    </source>
</evidence>
<evidence type="ECO:0000256" key="10">
    <source>
        <dbReference type="ARBA" id="ARBA00023136"/>
    </source>
</evidence>